<evidence type="ECO:0000259" key="2">
    <source>
        <dbReference type="Pfam" id="PF16112"/>
    </source>
</evidence>
<keyword evidence="1" id="KW-1133">Transmembrane helix</keyword>
<evidence type="ECO:0000313" key="4">
    <source>
        <dbReference type="Proteomes" id="UP000823960"/>
    </source>
</evidence>
<proteinExistence type="predicted"/>
<keyword evidence="1" id="KW-0472">Membrane</keyword>
<organism evidence="3 4">
    <name type="scientific">Candidatus Faeciplasma avium</name>
    <dbReference type="NCBI Taxonomy" id="2840798"/>
    <lineage>
        <taxon>Bacteria</taxon>
        <taxon>Bacillati</taxon>
        <taxon>Bacillota</taxon>
        <taxon>Clostridia</taxon>
        <taxon>Eubacteriales</taxon>
        <taxon>Oscillospiraceae</taxon>
        <taxon>Oscillospiraceae incertae sedis</taxon>
        <taxon>Candidatus Faeciplasma</taxon>
    </lineage>
</organism>
<protein>
    <submittedName>
        <fullName evidence="3">DUF4830 domain-containing protein</fullName>
    </submittedName>
</protein>
<dbReference type="Proteomes" id="UP000823960">
    <property type="component" value="Unassembled WGS sequence"/>
</dbReference>
<reference evidence="3" key="1">
    <citation type="submission" date="2020-10" db="EMBL/GenBank/DDBJ databases">
        <authorList>
            <person name="Gilroy R."/>
        </authorList>
    </citation>
    <scope>NUCLEOTIDE SEQUENCE</scope>
    <source>
        <strain evidence="3">1370</strain>
    </source>
</reference>
<evidence type="ECO:0000313" key="3">
    <source>
        <dbReference type="EMBL" id="HIV11254.1"/>
    </source>
</evidence>
<evidence type="ECO:0000256" key="1">
    <source>
        <dbReference type="SAM" id="Phobius"/>
    </source>
</evidence>
<feature type="transmembrane region" description="Helical" evidence="1">
    <location>
        <begin position="12"/>
        <end position="32"/>
    </location>
</feature>
<gene>
    <name evidence="3" type="ORF">IAD28_06155</name>
</gene>
<dbReference type="Pfam" id="PF16112">
    <property type="entry name" value="DUF4830"/>
    <property type="match status" value="1"/>
</dbReference>
<keyword evidence="1" id="KW-0812">Transmembrane</keyword>
<comment type="caution">
    <text evidence="3">The sequence shown here is derived from an EMBL/GenBank/DDBJ whole genome shotgun (WGS) entry which is preliminary data.</text>
</comment>
<accession>A0A9D1NQW3</accession>
<dbReference type="InterPro" id="IPR032257">
    <property type="entry name" value="DUF4830"/>
</dbReference>
<sequence>MFVKTVKMGTVVRTLGIILIVMIIILGAVYLFNRSTGGGALLDSEESRAEFLESLGWRISPEPLDVRQVVIPSDWNEVYEEYNRLQLQQGLDLDGYRGKGAEIYTYEIYNYQDGRQNVVANLVICEGRLIAGDVCCTELGGFMHGLLPPKEGELTFEDEAG</sequence>
<name>A0A9D1NQW3_9FIRM</name>
<feature type="domain" description="DUF4830" evidence="2">
    <location>
        <begin position="51"/>
        <end position="133"/>
    </location>
</feature>
<dbReference type="EMBL" id="DVOL01000089">
    <property type="protein sequence ID" value="HIV11254.1"/>
    <property type="molecule type" value="Genomic_DNA"/>
</dbReference>
<reference evidence="3" key="2">
    <citation type="journal article" date="2021" name="PeerJ">
        <title>Extensive microbial diversity within the chicken gut microbiome revealed by metagenomics and culture.</title>
        <authorList>
            <person name="Gilroy R."/>
            <person name="Ravi A."/>
            <person name="Getino M."/>
            <person name="Pursley I."/>
            <person name="Horton D.L."/>
            <person name="Alikhan N.F."/>
            <person name="Baker D."/>
            <person name="Gharbi K."/>
            <person name="Hall N."/>
            <person name="Watson M."/>
            <person name="Adriaenssens E.M."/>
            <person name="Foster-Nyarko E."/>
            <person name="Jarju S."/>
            <person name="Secka A."/>
            <person name="Antonio M."/>
            <person name="Oren A."/>
            <person name="Chaudhuri R.R."/>
            <person name="La Ragione R."/>
            <person name="Hildebrand F."/>
            <person name="Pallen M.J."/>
        </authorList>
    </citation>
    <scope>NUCLEOTIDE SEQUENCE</scope>
    <source>
        <strain evidence="3">1370</strain>
    </source>
</reference>
<dbReference type="AlphaFoldDB" id="A0A9D1NQW3"/>